<evidence type="ECO:0000313" key="2">
    <source>
        <dbReference type="Proteomes" id="UP000234275"/>
    </source>
</evidence>
<name>A0A2I2GSK5_9EURO</name>
<accession>A0A2I2GSK5</accession>
<dbReference type="Proteomes" id="UP000234275">
    <property type="component" value="Unassembled WGS sequence"/>
</dbReference>
<dbReference type="RefSeq" id="XP_024711159.1">
    <property type="nucleotide sequence ID" value="XM_024848462.1"/>
</dbReference>
<dbReference type="GeneID" id="36556161"/>
<organism evidence="1 2">
    <name type="scientific">Aspergillus steynii IBT 23096</name>
    <dbReference type="NCBI Taxonomy" id="1392250"/>
    <lineage>
        <taxon>Eukaryota</taxon>
        <taxon>Fungi</taxon>
        <taxon>Dikarya</taxon>
        <taxon>Ascomycota</taxon>
        <taxon>Pezizomycotina</taxon>
        <taxon>Eurotiomycetes</taxon>
        <taxon>Eurotiomycetidae</taxon>
        <taxon>Eurotiales</taxon>
        <taxon>Aspergillaceae</taxon>
        <taxon>Aspergillus</taxon>
        <taxon>Aspergillus subgen. Circumdati</taxon>
    </lineage>
</organism>
<dbReference type="OrthoDB" id="4223515at2759"/>
<dbReference type="AlphaFoldDB" id="A0A2I2GSK5"/>
<dbReference type="VEuPathDB" id="FungiDB:P170DRAFT_433326"/>
<dbReference type="EMBL" id="MSFO01000001">
    <property type="protein sequence ID" value="PLB55857.1"/>
    <property type="molecule type" value="Genomic_DNA"/>
</dbReference>
<evidence type="ECO:0000313" key="1">
    <source>
        <dbReference type="EMBL" id="PLB55857.1"/>
    </source>
</evidence>
<reference evidence="1 2" key="1">
    <citation type="submission" date="2016-12" db="EMBL/GenBank/DDBJ databases">
        <title>The genomes of Aspergillus section Nigri reveals drivers in fungal speciation.</title>
        <authorList>
            <consortium name="DOE Joint Genome Institute"/>
            <person name="Vesth T.C."/>
            <person name="Nybo J."/>
            <person name="Theobald S."/>
            <person name="Brandl J."/>
            <person name="Frisvad J.C."/>
            <person name="Nielsen K.F."/>
            <person name="Lyhne E.K."/>
            <person name="Kogle M.E."/>
            <person name="Kuo A."/>
            <person name="Riley R."/>
            <person name="Clum A."/>
            <person name="Nolan M."/>
            <person name="Lipzen A."/>
            <person name="Salamov A."/>
            <person name="Henrissat B."/>
            <person name="Wiebenga A."/>
            <person name="De Vries R.P."/>
            <person name="Grigoriev I.V."/>
            <person name="Mortensen U.H."/>
            <person name="Andersen M.R."/>
            <person name="Baker S.E."/>
        </authorList>
    </citation>
    <scope>NUCLEOTIDE SEQUENCE [LARGE SCALE GENOMIC DNA]</scope>
    <source>
        <strain evidence="1 2">IBT 23096</strain>
    </source>
</reference>
<sequence>MEEIGPILDQLRKLEDPAGGDCMIDSNSSTLDDVIFIRSNTLDEWNGKRASQNIEPHSILAHGGRISADIRTIQMFKSIESSNTERVIAWIEAFEKYYGVPFGLIERCIFYTPQQILRVMDRRASVHAMKVWNKPCNKERGQRIVDNCNAAIQMWKEDAKSMLVLGSSARALLDKIDEDWCVGFSLTDHSDDV</sequence>
<protein>
    <submittedName>
        <fullName evidence="1">Uncharacterized protein</fullName>
    </submittedName>
</protein>
<proteinExistence type="predicted"/>
<gene>
    <name evidence="1" type="ORF">P170DRAFT_433326</name>
</gene>
<comment type="caution">
    <text evidence="1">The sequence shown here is derived from an EMBL/GenBank/DDBJ whole genome shotgun (WGS) entry which is preliminary data.</text>
</comment>
<keyword evidence="2" id="KW-1185">Reference proteome</keyword>